<dbReference type="InterPro" id="IPR008909">
    <property type="entry name" value="DALR_anticod-bd"/>
</dbReference>
<evidence type="ECO:0000259" key="12">
    <source>
        <dbReference type="SMART" id="SM00836"/>
    </source>
</evidence>
<dbReference type="InterPro" id="IPR009080">
    <property type="entry name" value="tRNAsynth_Ia_anticodon-bd"/>
</dbReference>
<organism evidence="13 14">
    <name type="scientific">Candidatus Marithioploca araucensis</name>
    <dbReference type="NCBI Taxonomy" id="70273"/>
    <lineage>
        <taxon>Bacteria</taxon>
        <taxon>Pseudomonadati</taxon>
        <taxon>Pseudomonadota</taxon>
        <taxon>Gammaproteobacteria</taxon>
        <taxon>Thiotrichales</taxon>
        <taxon>Thiotrichaceae</taxon>
        <taxon>Candidatus Marithioploca</taxon>
    </lineage>
</organism>
<comment type="similarity">
    <text evidence="2 11">Belongs to the class-II aminoacyl-tRNA synthetase family.</text>
</comment>
<evidence type="ECO:0000256" key="1">
    <source>
        <dbReference type="ARBA" id="ARBA00004496"/>
    </source>
</evidence>
<keyword evidence="14" id="KW-1185">Reference proteome</keyword>
<dbReference type="Pfam" id="PF05746">
    <property type="entry name" value="DALR_1"/>
    <property type="match status" value="1"/>
</dbReference>
<evidence type="ECO:0000256" key="4">
    <source>
        <dbReference type="ARBA" id="ARBA00022490"/>
    </source>
</evidence>
<dbReference type="HAMAP" id="MF_00255">
    <property type="entry name" value="Gly_tRNA_synth_beta"/>
    <property type="match status" value="1"/>
</dbReference>
<evidence type="ECO:0000256" key="5">
    <source>
        <dbReference type="ARBA" id="ARBA00022598"/>
    </source>
</evidence>
<keyword evidence="9 11" id="KW-0030">Aminoacyl-tRNA synthetase</keyword>
<keyword evidence="5 11" id="KW-0436">Ligase</keyword>
<reference evidence="13" key="1">
    <citation type="submission" date="2023-06" db="EMBL/GenBank/DDBJ databases">
        <title>Uncultivated large filamentous bacteria from sulfidic sediments reveal new species and different genomic features in energy metabolism and defense.</title>
        <authorList>
            <person name="Fonseca A."/>
        </authorList>
    </citation>
    <scope>NUCLEOTIDE SEQUENCE</scope>
    <source>
        <strain evidence="13">HSG4</strain>
    </source>
</reference>
<comment type="subunit">
    <text evidence="3 11">Tetramer of two alpha and two beta subunits.</text>
</comment>
<gene>
    <name evidence="11 13" type="primary">glyS</name>
    <name evidence="13" type="ORF">QUF54_03945</name>
</gene>
<evidence type="ECO:0000256" key="2">
    <source>
        <dbReference type="ARBA" id="ARBA00008226"/>
    </source>
</evidence>
<dbReference type="EC" id="6.1.1.14" evidence="11"/>
<evidence type="ECO:0000256" key="9">
    <source>
        <dbReference type="ARBA" id="ARBA00023146"/>
    </source>
</evidence>
<evidence type="ECO:0000256" key="8">
    <source>
        <dbReference type="ARBA" id="ARBA00022917"/>
    </source>
</evidence>
<evidence type="ECO:0000256" key="3">
    <source>
        <dbReference type="ARBA" id="ARBA00011209"/>
    </source>
</evidence>
<dbReference type="SUPFAM" id="SSF47323">
    <property type="entry name" value="Anticodon-binding domain of a subclass of class I aminoacyl-tRNA synthetases"/>
    <property type="match status" value="1"/>
</dbReference>
<dbReference type="GO" id="GO:0004820">
    <property type="term" value="F:glycine-tRNA ligase activity"/>
    <property type="evidence" value="ECO:0007669"/>
    <property type="project" value="UniProtKB-EC"/>
</dbReference>
<proteinExistence type="inferred from homology"/>
<evidence type="ECO:0000256" key="6">
    <source>
        <dbReference type="ARBA" id="ARBA00022741"/>
    </source>
</evidence>
<evidence type="ECO:0000256" key="7">
    <source>
        <dbReference type="ARBA" id="ARBA00022840"/>
    </source>
</evidence>
<protein>
    <recommendedName>
        <fullName evidence="11">Glycine--tRNA ligase beta subunit</fullName>
        <ecNumber evidence="11">6.1.1.14</ecNumber>
    </recommendedName>
    <alternativeName>
        <fullName evidence="11">Glycyl-tRNA synthetase beta subunit</fullName>
        <shortName evidence="11">GlyRS</shortName>
    </alternativeName>
</protein>
<dbReference type="InterPro" id="IPR015944">
    <property type="entry name" value="Gly-tRNA-synth_bsu"/>
</dbReference>
<dbReference type="PANTHER" id="PTHR30075">
    <property type="entry name" value="GLYCYL-TRNA SYNTHETASE"/>
    <property type="match status" value="1"/>
</dbReference>
<dbReference type="Proteomes" id="UP001171945">
    <property type="component" value="Unassembled WGS sequence"/>
</dbReference>
<feature type="domain" description="DALR anticodon binding" evidence="12">
    <location>
        <begin position="586"/>
        <end position="689"/>
    </location>
</feature>
<accession>A0ABT7VSQ7</accession>
<dbReference type="Gene3D" id="1.10.730.10">
    <property type="entry name" value="Isoleucyl-tRNA Synthetase, Domain 1"/>
    <property type="match status" value="1"/>
</dbReference>
<dbReference type="SUPFAM" id="SSF109604">
    <property type="entry name" value="HD-domain/PDEase-like"/>
    <property type="match status" value="1"/>
</dbReference>
<dbReference type="EMBL" id="JAUCGM010000172">
    <property type="protein sequence ID" value="MDM8562486.1"/>
    <property type="molecule type" value="Genomic_DNA"/>
</dbReference>
<name>A0ABT7VSQ7_9GAMM</name>
<dbReference type="NCBIfam" id="TIGR00211">
    <property type="entry name" value="glyS"/>
    <property type="match status" value="1"/>
</dbReference>
<evidence type="ECO:0000313" key="13">
    <source>
        <dbReference type="EMBL" id="MDM8562486.1"/>
    </source>
</evidence>
<dbReference type="SMART" id="SM00836">
    <property type="entry name" value="DALR_1"/>
    <property type="match status" value="1"/>
</dbReference>
<evidence type="ECO:0000256" key="10">
    <source>
        <dbReference type="ARBA" id="ARBA00047937"/>
    </source>
</evidence>
<keyword evidence="7 11" id="KW-0067">ATP-binding</keyword>
<dbReference type="PRINTS" id="PR01045">
    <property type="entry name" value="TRNASYNTHGB"/>
</dbReference>
<comment type="subcellular location">
    <subcellularLocation>
        <location evidence="1 11">Cytoplasm</location>
    </subcellularLocation>
</comment>
<comment type="catalytic activity">
    <reaction evidence="10 11">
        <text>tRNA(Gly) + glycine + ATP = glycyl-tRNA(Gly) + AMP + diphosphate</text>
        <dbReference type="Rhea" id="RHEA:16013"/>
        <dbReference type="Rhea" id="RHEA-COMP:9664"/>
        <dbReference type="Rhea" id="RHEA-COMP:9683"/>
        <dbReference type="ChEBI" id="CHEBI:30616"/>
        <dbReference type="ChEBI" id="CHEBI:33019"/>
        <dbReference type="ChEBI" id="CHEBI:57305"/>
        <dbReference type="ChEBI" id="CHEBI:78442"/>
        <dbReference type="ChEBI" id="CHEBI:78522"/>
        <dbReference type="ChEBI" id="CHEBI:456215"/>
        <dbReference type="EC" id="6.1.1.14"/>
    </reaction>
</comment>
<keyword evidence="8 11" id="KW-0648">Protein biosynthesis</keyword>
<keyword evidence="6 11" id="KW-0547">Nucleotide-binding</keyword>
<sequence length="691" mass="77705">MSESRDLLVEIGTEELPPKALQTLSEQFSSALCEGLKQEKLDYNIATPFATPRRLAALIRGVAIKQADREMEKRGPAVAAAFDNNGQPTKAALGFARSCGVEVADLERLETEKGEWLLYRRTESGQSTAILIPEIIERALAALPIPKRMRWSDLPYEFVRPVHWVVILWGEEVIETEIFGIQSGRETRGHRFHHPQSIRLETPSDYVKLLEKQGYVKPSFTTRHEEIRLLVNQTAEEIGGEAVIDEDLLNEVTSLVEWPVAVAGTFDKKFLEVPKEALIASMKGHQKYFHLVNAEGELLPHFITISNIQSIQPDVVRAGNERVLCPRLSDAAFFWEQDRAKSLDSRLNQLKTVIFQKKLGSLYDKLKRVAELSGDIAKQLGAEELQAIRAAQLSKCDLMTEMVGEFPELQGIMGEYYARHDQETDEVATALREQYMPRFSGDALPSTALGQTLAIADKLDSLVGIFGIGQAPTGDKDPFGLRRAALGVLRIMIECGLSLDVQQLLDKAQAAYPDNLLKAETSTQVFDFMLERLKAYYQSQGINLDSIDAVLICRPTSPLKVDQRLHGIESFRNLPEAVSLASANKRIHNILKKAGESFPDEPDQTYFNHAAERQLYDEMEVVSEKIAPLLKQGQYQMALQHLATLRDAVDHFFDHVMVMDENRTVRINRLAFLQKVRLMFLQVADISVLQV</sequence>
<comment type="caution">
    <text evidence="13">The sequence shown here is derived from an EMBL/GenBank/DDBJ whole genome shotgun (WGS) entry which is preliminary data.</text>
</comment>
<keyword evidence="4 11" id="KW-0963">Cytoplasm</keyword>
<dbReference type="InterPro" id="IPR006194">
    <property type="entry name" value="Gly-tRNA-synth_heterodimer"/>
</dbReference>
<evidence type="ECO:0000313" key="14">
    <source>
        <dbReference type="Proteomes" id="UP001171945"/>
    </source>
</evidence>
<dbReference type="PROSITE" id="PS50861">
    <property type="entry name" value="AA_TRNA_LIGASE_II_GLYAB"/>
    <property type="match status" value="1"/>
</dbReference>
<evidence type="ECO:0000256" key="11">
    <source>
        <dbReference type="HAMAP-Rule" id="MF_00255"/>
    </source>
</evidence>
<dbReference type="PANTHER" id="PTHR30075:SF2">
    <property type="entry name" value="GLYCINE--TRNA LIGASE, CHLOROPLASTIC_MITOCHONDRIAL 2"/>
    <property type="match status" value="1"/>
</dbReference>
<dbReference type="Pfam" id="PF02092">
    <property type="entry name" value="tRNA_synt_2f"/>
    <property type="match status" value="1"/>
</dbReference>